<protein>
    <submittedName>
        <fullName evidence="1">Uncharacterized protein</fullName>
    </submittedName>
</protein>
<accession>A0AAD8YGB0</accession>
<organism evidence="1 2">
    <name type="scientific">Skeletonema marinoi</name>
    <dbReference type="NCBI Taxonomy" id="267567"/>
    <lineage>
        <taxon>Eukaryota</taxon>
        <taxon>Sar</taxon>
        <taxon>Stramenopiles</taxon>
        <taxon>Ochrophyta</taxon>
        <taxon>Bacillariophyta</taxon>
        <taxon>Coscinodiscophyceae</taxon>
        <taxon>Thalassiosirophycidae</taxon>
        <taxon>Thalassiosirales</taxon>
        <taxon>Skeletonemataceae</taxon>
        <taxon>Skeletonema</taxon>
        <taxon>Skeletonema marinoi-dohrnii complex</taxon>
    </lineage>
</organism>
<keyword evidence="2" id="KW-1185">Reference proteome</keyword>
<sequence>MTNFLIPGVEGAFRPLFEVLDKHGQDCTAIAISAARLGNDIQQRISFVEDTSSAWIKAGYNVLSEDSSAGSTNNDSNSKIHAIFSLTYFENWDEDVDLLGIYKDREAAMNRARVYAKDFIEIDEEQIDNSYEYISRVTNGLLFVEDGGSVSIETATLDEEHGGVDGKEIELSIKDINSVWQDPEVKWY</sequence>
<name>A0AAD8YGB0_9STRA</name>
<dbReference type="Proteomes" id="UP001224775">
    <property type="component" value="Unassembled WGS sequence"/>
</dbReference>
<reference evidence="1" key="1">
    <citation type="submission" date="2023-06" db="EMBL/GenBank/DDBJ databases">
        <title>Survivors Of The Sea: Transcriptome response of Skeletonema marinoi to long-term dormancy.</title>
        <authorList>
            <person name="Pinder M.I.M."/>
            <person name="Kourtchenko O."/>
            <person name="Robertson E.K."/>
            <person name="Larsson T."/>
            <person name="Maumus F."/>
            <person name="Osuna-Cruz C.M."/>
            <person name="Vancaester E."/>
            <person name="Stenow R."/>
            <person name="Vandepoele K."/>
            <person name="Ploug H."/>
            <person name="Bruchert V."/>
            <person name="Godhe A."/>
            <person name="Topel M."/>
        </authorList>
    </citation>
    <scope>NUCLEOTIDE SEQUENCE</scope>
    <source>
        <strain evidence="1">R05AC</strain>
    </source>
</reference>
<gene>
    <name evidence="1" type="ORF">QTG54_003307</name>
</gene>
<evidence type="ECO:0000313" key="1">
    <source>
        <dbReference type="EMBL" id="KAK1745383.1"/>
    </source>
</evidence>
<proteinExistence type="predicted"/>
<dbReference type="EMBL" id="JATAAI010000005">
    <property type="protein sequence ID" value="KAK1745383.1"/>
    <property type="molecule type" value="Genomic_DNA"/>
</dbReference>
<evidence type="ECO:0000313" key="2">
    <source>
        <dbReference type="Proteomes" id="UP001224775"/>
    </source>
</evidence>
<dbReference type="AlphaFoldDB" id="A0AAD8YGB0"/>
<comment type="caution">
    <text evidence="1">The sequence shown here is derived from an EMBL/GenBank/DDBJ whole genome shotgun (WGS) entry which is preliminary data.</text>
</comment>